<name>A0AAX2SE38_KOCRH</name>
<evidence type="ECO:0000259" key="2">
    <source>
        <dbReference type="Pfam" id="PF12089"/>
    </source>
</evidence>
<reference evidence="3 4" key="1">
    <citation type="submission" date="2019-03" db="EMBL/GenBank/DDBJ databases">
        <title>Genome Sequencing and Assembly of Various Microbes Isolated from Alder Root Nodule.</title>
        <authorList>
            <person name="Swanson E."/>
            <person name="Sevigny J.L."/>
            <person name="Pesce C."/>
            <person name="Davis I."/>
            <person name="Kleiner V."/>
            <person name="Tisa L."/>
        </authorList>
    </citation>
    <scope>NUCLEOTIDE SEQUENCE [LARGE SCALE GENOMIC DNA]</scope>
    <source>
        <strain evidence="3 4">4R-31</strain>
    </source>
</reference>
<evidence type="ECO:0000313" key="3">
    <source>
        <dbReference type="EMBL" id="TFI01823.1"/>
    </source>
</evidence>
<keyword evidence="1" id="KW-0812">Transmembrane</keyword>
<feature type="transmembrane region" description="Helical" evidence="1">
    <location>
        <begin position="85"/>
        <end position="110"/>
    </location>
</feature>
<dbReference type="Pfam" id="PF12089">
    <property type="entry name" value="DUF3566"/>
    <property type="match status" value="1"/>
</dbReference>
<keyword evidence="4" id="KW-1185">Reference proteome</keyword>
<organism evidence="3 4">
    <name type="scientific">Kocuria rhizophila</name>
    <dbReference type="NCBI Taxonomy" id="72000"/>
    <lineage>
        <taxon>Bacteria</taxon>
        <taxon>Bacillati</taxon>
        <taxon>Actinomycetota</taxon>
        <taxon>Actinomycetes</taxon>
        <taxon>Micrococcales</taxon>
        <taxon>Micrococcaceae</taxon>
        <taxon>Kocuria</taxon>
    </lineage>
</organism>
<feature type="transmembrane region" description="Helical" evidence="1">
    <location>
        <begin position="27"/>
        <end position="50"/>
    </location>
</feature>
<keyword evidence="1" id="KW-1133">Transmembrane helix</keyword>
<keyword evidence="1" id="KW-0472">Membrane</keyword>
<dbReference type="InterPro" id="IPR021949">
    <property type="entry name" value="DUF3566_TM"/>
</dbReference>
<evidence type="ECO:0000313" key="4">
    <source>
        <dbReference type="Proteomes" id="UP000298017"/>
    </source>
</evidence>
<dbReference type="Proteomes" id="UP000298017">
    <property type="component" value="Unassembled WGS sequence"/>
</dbReference>
<accession>A0AAX2SE38</accession>
<sequence length="127" mass="13304">MRPAPRAKVRRARLVVSKVDTWSVLKLAFLLSVALGIITVVASLVLWLVLDLTGLFQGINELLSMLGGSAEGADIKKFLSLGNTALFSTLISVVNVILLSALSVLGAILYNIAASLIGGIGVTLTDD</sequence>
<feature type="domain" description="DUF3566" evidence="2">
    <location>
        <begin position="10"/>
        <end position="126"/>
    </location>
</feature>
<gene>
    <name evidence="3" type="ORF">E4P33_06275</name>
</gene>
<dbReference type="EMBL" id="SPNK01000005">
    <property type="protein sequence ID" value="TFI01823.1"/>
    <property type="molecule type" value="Genomic_DNA"/>
</dbReference>
<dbReference type="AlphaFoldDB" id="A0AAX2SE38"/>
<comment type="caution">
    <text evidence="3">The sequence shown here is derived from an EMBL/GenBank/DDBJ whole genome shotgun (WGS) entry which is preliminary data.</text>
</comment>
<protein>
    <submittedName>
        <fullName evidence="3">DUF3566 domain-containing protein</fullName>
    </submittedName>
</protein>
<proteinExistence type="predicted"/>
<evidence type="ECO:0000256" key="1">
    <source>
        <dbReference type="SAM" id="Phobius"/>
    </source>
</evidence>